<dbReference type="SUPFAM" id="SSF47413">
    <property type="entry name" value="lambda repressor-like DNA-binding domains"/>
    <property type="match status" value="1"/>
</dbReference>
<comment type="caution">
    <text evidence="1">The sequence shown here is derived from an EMBL/GenBank/DDBJ whole genome shotgun (WGS) entry which is preliminary data.</text>
</comment>
<reference evidence="1 2" key="1">
    <citation type="submission" date="2024-04" db="EMBL/GenBank/DDBJ databases">
        <title>Human intestinal bacterial collection.</title>
        <authorList>
            <person name="Pauvert C."/>
            <person name="Hitch T.C.A."/>
            <person name="Clavel T."/>
        </authorList>
    </citation>
    <scope>NUCLEOTIDE SEQUENCE [LARGE SCALE GENOMIC DNA]</scope>
    <source>
        <strain evidence="1 2">CLA-AA-H145</strain>
    </source>
</reference>
<organism evidence="1 2">
    <name type="scientific">Hallella faecis</name>
    <dbReference type="NCBI Taxonomy" id="2841596"/>
    <lineage>
        <taxon>Bacteria</taxon>
        <taxon>Pseudomonadati</taxon>
        <taxon>Bacteroidota</taxon>
        <taxon>Bacteroidia</taxon>
        <taxon>Bacteroidales</taxon>
        <taxon>Prevotellaceae</taxon>
        <taxon>Hallella</taxon>
    </lineage>
</organism>
<sequence>MIHIGQLIREELDRQGRSVGWLAKQLGRSRSVVYRLCCEQQFGHGGRCEHLAHLASRFL</sequence>
<keyword evidence="2" id="KW-1185">Reference proteome</keyword>
<protein>
    <recommendedName>
        <fullName evidence="3">Helix-turn-helix domain-containing protein</fullName>
    </recommendedName>
</protein>
<dbReference type="EMBL" id="JBBNFP010000002">
    <property type="protein sequence ID" value="MEQ2485640.1"/>
    <property type="molecule type" value="Genomic_DNA"/>
</dbReference>
<proteinExistence type="predicted"/>
<name>A0ABV1FMS8_9BACT</name>
<dbReference type="RefSeq" id="WP_252344822.1">
    <property type="nucleotide sequence ID" value="NZ_JAHKBE010000001.1"/>
</dbReference>
<dbReference type="InterPro" id="IPR010982">
    <property type="entry name" value="Lambda_DNA-bd_dom_sf"/>
</dbReference>
<accession>A0ABV1FMS8</accession>
<dbReference type="Proteomes" id="UP001487296">
    <property type="component" value="Unassembled WGS sequence"/>
</dbReference>
<gene>
    <name evidence="1" type="ORF">AAAT34_01070</name>
</gene>
<evidence type="ECO:0008006" key="3">
    <source>
        <dbReference type="Google" id="ProtNLM"/>
    </source>
</evidence>
<evidence type="ECO:0000313" key="2">
    <source>
        <dbReference type="Proteomes" id="UP001487296"/>
    </source>
</evidence>
<evidence type="ECO:0000313" key="1">
    <source>
        <dbReference type="EMBL" id="MEQ2485640.1"/>
    </source>
</evidence>